<organism evidence="1">
    <name type="scientific">Spironucleus salmonicida</name>
    <dbReference type="NCBI Taxonomy" id="348837"/>
    <lineage>
        <taxon>Eukaryota</taxon>
        <taxon>Metamonada</taxon>
        <taxon>Diplomonadida</taxon>
        <taxon>Hexamitidae</taxon>
        <taxon>Hexamitinae</taxon>
        <taxon>Spironucleus</taxon>
    </lineage>
</organism>
<dbReference type="SUPFAM" id="SSF48371">
    <property type="entry name" value="ARM repeat"/>
    <property type="match status" value="1"/>
</dbReference>
<sequence>MPTIYERLDILLPQETVHLIPELNHLTLELFDLLRTTPTQQSIDYACKVAQQPHWMRKLTAYSVLKNFQSETIKLLAFIDIQNEKREVRDAAALCLSFQDVQEIVFTNEKFTTNEGMAVFCGYVLEKSFRDDALSYLLNNLKFNSPVKTDNDYVHWYTCRALCRTFYAQKHDFSTCYENVFQMLSSDDQKTRKAASEAFGILLSQFEFDFSLQTLISKIEISSAFSAQTHGILQAISVAVQVHTQTHDFYVKRKSQTPQIETIQQILRLYMSLPAEMSVAAQSGIYQNALILAIQPANSFIKPLLEHASPLQIDAGITASIYMQKYFRANLDDLYLDLYILTFHSAKPISVLAKRALCGVKTVRDCEQVVHFTVQRMKSDSPDARECAVRMIEDYMKHHDLAQNQYEIVKKALLSCAFNETGGQLSQMPRKAAFDTFEQLVGKISLDDVQDLTIHLFRERGTFSPNLARFLALNSKSGLATVAINAFDAVCADIADSCRTCVSLINSDLQEELLTEIDFYSENDILALNGISRLIYALKLQNFPVEKLSEKLSQVRELAENDWFDEIFSIHDAYFQAISGPFCGPCGAEKLRKTDVEFDDSPHETAAFMRENAQNSALIRAVLGDFELQNLTEIFLDGQIQPEFKQLLAAGTVGLGVILPPKKELDVRANEVVVKATK</sequence>
<proteinExistence type="predicted"/>
<dbReference type="AlphaFoldDB" id="V6LRZ6"/>
<evidence type="ECO:0000313" key="1">
    <source>
        <dbReference type="EMBL" id="EST43554.1"/>
    </source>
</evidence>
<evidence type="ECO:0000313" key="2">
    <source>
        <dbReference type="EMBL" id="KAH0577524.1"/>
    </source>
</evidence>
<reference evidence="2" key="2">
    <citation type="submission" date="2020-12" db="EMBL/GenBank/DDBJ databases">
        <title>New Spironucleus salmonicida genome in near-complete chromosomes.</title>
        <authorList>
            <person name="Xu F."/>
            <person name="Kurt Z."/>
            <person name="Jimenez-Gonzalez A."/>
            <person name="Astvaldsson A."/>
            <person name="Andersson J.O."/>
            <person name="Svard S.G."/>
        </authorList>
    </citation>
    <scope>NUCLEOTIDE SEQUENCE</scope>
    <source>
        <strain evidence="2">ATCC 50377</strain>
    </source>
</reference>
<protein>
    <submittedName>
        <fullName evidence="1">Uncharacterized protein</fullName>
    </submittedName>
</protein>
<dbReference type="InterPro" id="IPR016024">
    <property type="entry name" value="ARM-type_fold"/>
</dbReference>
<evidence type="ECO:0000313" key="3">
    <source>
        <dbReference type="Proteomes" id="UP000018208"/>
    </source>
</evidence>
<dbReference type="Proteomes" id="UP000018208">
    <property type="component" value="Unassembled WGS sequence"/>
</dbReference>
<gene>
    <name evidence="1" type="ORF">SS50377_16592</name>
    <name evidence="2" type="ORF">SS50377_20878</name>
</gene>
<reference evidence="1 2" key="1">
    <citation type="journal article" date="2014" name="PLoS Genet.">
        <title>The Genome of Spironucleus salmonicida Highlights a Fish Pathogen Adapted to Fluctuating Environments.</title>
        <authorList>
            <person name="Xu F."/>
            <person name="Jerlstrom-Hultqvist J."/>
            <person name="Einarsson E."/>
            <person name="Astvaldsson A."/>
            <person name="Svard S.G."/>
            <person name="Andersson J.O."/>
        </authorList>
    </citation>
    <scope>NUCLEOTIDE SEQUENCE</scope>
    <source>
        <strain evidence="2">ATCC 50377</strain>
    </source>
</reference>
<keyword evidence="3" id="KW-1185">Reference proteome</keyword>
<dbReference type="VEuPathDB" id="GiardiaDB:SS50377_20878"/>
<name>V6LRZ6_9EUKA</name>
<dbReference type="EMBL" id="AUWU02000001">
    <property type="protein sequence ID" value="KAH0577524.1"/>
    <property type="molecule type" value="Genomic_DNA"/>
</dbReference>
<dbReference type="EMBL" id="KI546135">
    <property type="protein sequence ID" value="EST43554.1"/>
    <property type="molecule type" value="Genomic_DNA"/>
</dbReference>
<accession>V6LRZ6</accession>